<sequence>MFLQKENQVAAVSTQHEPATLVSVEPRAYAARAALCSSLKCSSNDRGVQQLMKVQELVGLDSSFPDKEKNVTPVSTITACGRETCRVDRYGQDQTSAENETFLLGHGENKKQSTLPHGLNEKKQPKEAAHVTFQSEPEEYALPVSSWSVRPFLGYDWIAGLLDTDSSVAEKSDQYFAELHEFRQANKEACIHEQPLENAVMVSLFCVAGVYCYRLNQRLFTVPMDSESACPVCKMPRAYQPPETLEEPAYVRVSIPRSTLLPAYKHKAHRRKSFEPADSLALPSVSHCHLSGTYCTAQVDWFCIPATK</sequence>
<dbReference type="PANTHER" id="PTHR34831">
    <property type="entry name" value="MIGRATION AND INVASION-INHIBITORY PROTEIN"/>
    <property type="match status" value="1"/>
</dbReference>
<name>A0A8C3GQ88_CAIMO</name>
<dbReference type="InterPro" id="IPR031466">
    <property type="entry name" value="MIIP"/>
</dbReference>
<keyword evidence="2" id="KW-1185">Reference proteome</keyword>
<dbReference type="Ensembl" id="ENSCMMT00000028389.1">
    <property type="protein sequence ID" value="ENSCMMP00000025958.1"/>
    <property type="gene ID" value="ENSCMMG00000016038.1"/>
</dbReference>
<proteinExistence type="predicted"/>
<reference evidence="1" key="1">
    <citation type="submission" date="2018-09" db="EMBL/GenBank/DDBJ databases">
        <title>Common duck and Muscovy duck high density SNP chip.</title>
        <authorList>
            <person name="Vignal A."/>
            <person name="Thebault N."/>
            <person name="Warren W.C."/>
        </authorList>
    </citation>
    <scope>NUCLEOTIDE SEQUENCE [LARGE SCALE GENOMIC DNA]</scope>
</reference>
<evidence type="ECO:0000313" key="1">
    <source>
        <dbReference type="Ensembl" id="ENSCMMP00000025958.1"/>
    </source>
</evidence>
<evidence type="ECO:0000313" key="2">
    <source>
        <dbReference type="Proteomes" id="UP000694556"/>
    </source>
</evidence>
<organism evidence="1 2">
    <name type="scientific">Cairina moschata</name>
    <name type="common">Muscovy duck</name>
    <dbReference type="NCBI Taxonomy" id="8855"/>
    <lineage>
        <taxon>Eukaryota</taxon>
        <taxon>Metazoa</taxon>
        <taxon>Chordata</taxon>
        <taxon>Craniata</taxon>
        <taxon>Vertebrata</taxon>
        <taxon>Euteleostomi</taxon>
        <taxon>Archelosauria</taxon>
        <taxon>Archosauria</taxon>
        <taxon>Dinosauria</taxon>
        <taxon>Saurischia</taxon>
        <taxon>Theropoda</taxon>
        <taxon>Coelurosauria</taxon>
        <taxon>Aves</taxon>
        <taxon>Neognathae</taxon>
        <taxon>Galloanserae</taxon>
        <taxon>Anseriformes</taxon>
        <taxon>Anatidae</taxon>
        <taxon>Anatinae</taxon>
        <taxon>Cairina</taxon>
    </lineage>
</organism>
<dbReference type="GO" id="GO:0010972">
    <property type="term" value="P:negative regulation of G2/M transition of mitotic cell cycle"/>
    <property type="evidence" value="ECO:0007669"/>
    <property type="project" value="InterPro"/>
</dbReference>
<dbReference type="Pfam" id="PF15734">
    <property type="entry name" value="MIIP"/>
    <property type="match status" value="1"/>
</dbReference>
<dbReference type="AlphaFoldDB" id="A0A8C3GQ88"/>
<dbReference type="PANTHER" id="PTHR34831:SF1">
    <property type="entry name" value="MIGRATION AND INVASION-INHIBITORY PROTEIN"/>
    <property type="match status" value="1"/>
</dbReference>
<protein>
    <submittedName>
        <fullName evidence="1">Migration and invasion inhibitory protein</fullName>
    </submittedName>
</protein>
<dbReference type="Proteomes" id="UP000694556">
    <property type="component" value="Chromosome 22"/>
</dbReference>
<accession>A0A8C3GQ88</accession>
<reference evidence="1" key="3">
    <citation type="submission" date="2025-09" db="UniProtKB">
        <authorList>
            <consortium name="Ensembl"/>
        </authorList>
    </citation>
    <scope>IDENTIFICATION</scope>
</reference>
<dbReference type="GO" id="GO:0030336">
    <property type="term" value="P:negative regulation of cell migration"/>
    <property type="evidence" value="ECO:0007669"/>
    <property type="project" value="InterPro"/>
</dbReference>
<reference evidence="1" key="2">
    <citation type="submission" date="2025-08" db="UniProtKB">
        <authorList>
            <consortium name="Ensembl"/>
        </authorList>
    </citation>
    <scope>IDENTIFICATION</scope>
</reference>